<comment type="subunit">
    <text evidence="5">Part of the 50S ribosomal subunit; part of the 5S rRNA/L5/L18/L25 subcomplex. Contacts the 5S rRNA and the P site tRNA. Forms a bridge to the 30S subunit in the 70S ribosome.</text>
</comment>
<dbReference type="InterPro" id="IPR031309">
    <property type="entry name" value="Ribosomal_uL5_C"/>
</dbReference>
<dbReference type="NCBIfam" id="NF000585">
    <property type="entry name" value="PRK00010.1"/>
    <property type="match status" value="1"/>
</dbReference>
<evidence type="ECO:0000256" key="3">
    <source>
        <dbReference type="ARBA" id="ARBA00023274"/>
    </source>
</evidence>
<dbReference type="InterPro" id="IPR031310">
    <property type="entry name" value="Ribosomal_uL5_N"/>
</dbReference>
<keyword evidence="5" id="KW-0699">rRNA-binding</keyword>
<keyword evidence="2 5" id="KW-0689">Ribosomal protein</keyword>
<dbReference type="FunFam" id="3.30.1440.10:FF:000001">
    <property type="entry name" value="50S ribosomal protein L5"/>
    <property type="match status" value="1"/>
</dbReference>
<comment type="function">
    <text evidence="5">This is 1 of the proteins that bind and probably mediate the attachment of the 5S RNA into the large ribosomal subunit, where it forms part of the central protuberance. In the 70S ribosome it contacts protein S13 of the 30S subunit (bridge B1b), connecting the 2 subunits; this bridge is implicated in subunit movement. Contacts the P site tRNA; the 5S rRNA and some of its associated proteins might help stabilize positioning of ribosome-bound tRNAs.</text>
</comment>
<gene>
    <name evidence="5" type="primary">rplE</name>
    <name evidence="9" type="ORF">UT18_C0009G0022</name>
</gene>
<evidence type="ECO:0000313" key="9">
    <source>
        <dbReference type="EMBL" id="KKQ94611.1"/>
    </source>
</evidence>
<keyword evidence="5" id="KW-0820">tRNA-binding</keyword>
<evidence type="ECO:0000259" key="8">
    <source>
        <dbReference type="Pfam" id="PF00673"/>
    </source>
</evidence>
<dbReference type="EMBL" id="LBVV01000009">
    <property type="protein sequence ID" value="KKQ94611.1"/>
    <property type="molecule type" value="Genomic_DNA"/>
</dbReference>
<proteinExistence type="inferred from homology"/>
<accession>A0A0G0PYZ9</accession>
<dbReference type="PATRIC" id="fig|1618345.3.peg.560"/>
<organism evidence="9 10">
    <name type="scientific">candidate division CPR2 bacterium GW2011_GWC2_39_10</name>
    <dbReference type="NCBI Taxonomy" id="1618345"/>
    <lineage>
        <taxon>Bacteria</taxon>
        <taxon>Bacteria division CPR2</taxon>
    </lineage>
</organism>
<dbReference type="GO" id="GO:1990904">
    <property type="term" value="C:ribonucleoprotein complex"/>
    <property type="evidence" value="ECO:0007669"/>
    <property type="project" value="UniProtKB-KW"/>
</dbReference>
<dbReference type="InterPro" id="IPR020929">
    <property type="entry name" value="Ribosomal_uL5_CS"/>
</dbReference>
<dbReference type="PIRSF" id="PIRSF002161">
    <property type="entry name" value="Ribosomal_L5"/>
    <property type="match status" value="1"/>
</dbReference>
<evidence type="ECO:0000259" key="7">
    <source>
        <dbReference type="Pfam" id="PF00281"/>
    </source>
</evidence>
<dbReference type="AlphaFoldDB" id="A0A0G0PYZ9"/>
<evidence type="ECO:0000256" key="5">
    <source>
        <dbReference type="HAMAP-Rule" id="MF_01333"/>
    </source>
</evidence>
<dbReference type="GO" id="GO:0006412">
    <property type="term" value="P:translation"/>
    <property type="evidence" value="ECO:0007669"/>
    <property type="project" value="UniProtKB-UniRule"/>
</dbReference>
<dbReference type="Proteomes" id="UP000034207">
    <property type="component" value="Unassembled WGS sequence"/>
</dbReference>
<dbReference type="InterPro" id="IPR020930">
    <property type="entry name" value="Ribosomal_uL5_bac-type"/>
</dbReference>
<evidence type="ECO:0000256" key="1">
    <source>
        <dbReference type="ARBA" id="ARBA00008553"/>
    </source>
</evidence>
<dbReference type="GO" id="GO:0019843">
    <property type="term" value="F:rRNA binding"/>
    <property type="evidence" value="ECO:0007669"/>
    <property type="project" value="UniProtKB-UniRule"/>
</dbReference>
<dbReference type="PROSITE" id="PS00358">
    <property type="entry name" value="RIBOSOMAL_L5"/>
    <property type="match status" value="1"/>
</dbReference>
<evidence type="ECO:0000256" key="4">
    <source>
        <dbReference type="ARBA" id="ARBA00035245"/>
    </source>
</evidence>
<protein>
    <recommendedName>
        <fullName evidence="4 5">Large ribosomal subunit protein uL5</fullName>
    </recommendedName>
</protein>
<dbReference type="STRING" id="1618345.UT18_C0009G0022"/>
<dbReference type="GO" id="GO:0005840">
    <property type="term" value="C:ribosome"/>
    <property type="evidence" value="ECO:0007669"/>
    <property type="project" value="UniProtKB-KW"/>
</dbReference>
<dbReference type="PANTHER" id="PTHR11994">
    <property type="entry name" value="60S RIBOSOMAL PROTEIN L11-RELATED"/>
    <property type="match status" value="1"/>
</dbReference>
<feature type="domain" description="Large ribosomal subunit protein uL5 C-terminal" evidence="8">
    <location>
        <begin position="84"/>
        <end position="177"/>
    </location>
</feature>
<dbReference type="Pfam" id="PF00281">
    <property type="entry name" value="Ribosomal_L5"/>
    <property type="match status" value="1"/>
</dbReference>
<sequence length="183" mass="20557">MARLKDLYKKEIIKKMETDFGYTNAMEVPKITKISVNIGVGQAITNSKLLDELENIVAKITGQKPIRTIAKKSIAGFKLREGYPIGLSVILRGERMYDFLDRLVNVALPRVRDFRGIKPKAFDGKGNYSLGINEHTVFPEVSHDDIVGTYGLQVNINTTATNNEEAKKLLEYFGFPFKKDGSK</sequence>
<comment type="similarity">
    <text evidence="1 5 6">Belongs to the universal ribosomal protein uL5 family.</text>
</comment>
<comment type="caution">
    <text evidence="9">The sequence shown here is derived from an EMBL/GenBank/DDBJ whole genome shotgun (WGS) entry which is preliminary data.</text>
</comment>
<reference evidence="9" key="1">
    <citation type="journal article" date="2015" name="Nature">
        <title>rRNA introns, odd ribosomes, and small enigmatic genomes across a large radiation of phyla.</title>
        <authorList>
            <person name="Brown C.T."/>
            <person name="Hug L.A."/>
            <person name="Thomas B.C."/>
            <person name="Sharon I."/>
            <person name="Castelle C.J."/>
            <person name="Singh A."/>
            <person name="Wilkins M.J."/>
            <person name="Williams K.H."/>
            <person name="Banfield J.F."/>
        </authorList>
    </citation>
    <scope>NUCLEOTIDE SEQUENCE [LARGE SCALE GENOMIC DNA]</scope>
</reference>
<feature type="domain" description="Large ribosomal subunit protein uL5 N-terminal" evidence="7">
    <location>
        <begin position="24"/>
        <end position="80"/>
    </location>
</feature>
<dbReference type="InterPro" id="IPR022803">
    <property type="entry name" value="Ribosomal_uL5_dom_sf"/>
</dbReference>
<dbReference type="Gene3D" id="3.30.1440.10">
    <property type="match status" value="1"/>
</dbReference>
<keyword evidence="3 5" id="KW-0687">Ribonucleoprotein</keyword>
<evidence type="ECO:0000256" key="6">
    <source>
        <dbReference type="RuleBase" id="RU003930"/>
    </source>
</evidence>
<dbReference type="GO" id="GO:0000049">
    <property type="term" value="F:tRNA binding"/>
    <property type="evidence" value="ECO:0007669"/>
    <property type="project" value="UniProtKB-UniRule"/>
</dbReference>
<name>A0A0G0PYZ9_UNCC2</name>
<dbReference type="InterPro" id="IPR002132">
    <property type="entry name" value="Ribosomal_uL5"/>
</dbReference>
<dbReference type="HAMAP" id="MF_01333_B">
    <property type="entry name" value="Ribosomal_uL5_B"/>
    <property type="match status" value="1"/>
</dbReference>
<evidence type="ECO:0000256" key="2">
    <source>
        <dbReference type="ARBA" id="ARBA00022980"/>
    </source>
</evidence>
<evidence type="ECO:0000313" key="10">
    <source>
        <dbReference type="Proteomes" id="UP000034207"/>
    </source>
</evidence>
<keyword evidence="5" id="KW-0694">RNA-binding</keyword>
<dbReference type="Pfam" id="PF00673">
    <property type="entry name" value="Ribosomal_L5_C"/>
    <property type="match status" value="1"/>
</dbReference>
<dbReference type="GO" id="GO:0003735">
    <property type="term" value="F:structural constituent of ribosome"/>
    <property type="evidence" value="ECO:0007669"/>
    <property type="project" value="InterPro"/>
</dbReference>
<dbReference type="SUPFAM" id="SSF55282">
    <property type="entry name" value="RL5-like"/>
    <property type="match status" value="1"/>
</dbReference>